<proteinExistence type="predicted"/>
<evidence type="ECO:0000313" key="1">
    <source>
        <dbReference type="EMBL" id="KAF2715551.1"/>
    </source>
</evidence>
<accession>A0A6G1KT32</accession>
<keyword evidence="2" id="KW-1185">Reference proteome</keyword>
<reference evidence="1" key="1">
    <citation type="journal article" date="2020" name="Stud. Mycol.">
        <title>101 Dothideomycetes genomes: a test case for predicting lifestyles and emergence of pathogens.</title>
        <authorList>
            <person name="Haridas S."/>
            <person name="Albert R."/>
            <person name="Binder M."/>
            <person name="Bloem J."/>
            <person name="Labutti K."/>
            <person name="Salamov A."/>
            <person name="Andreopoulos B."/>
            <person name="Baker S."/>
            <person name="Barry K."/>
            <person name="Bills G."/>
            <person name="Bluhm B."/>
            <person name="Cannon C."/>
            <person name="Castanera R."/>
            <person name="Culley D."/>
            <person name="Daum C."/>
            <person name="Ezra D."/>
            <person name="Gonzalez J."/>
            <person name="Henrissat B."/>
            <person name="Kuo A."/>
            <person name="Liang C."/>
            <person name="Lipzen A."/>
            <person name="Lutzoni F."/>
            <person name="Magnuson J."/>
            <person name="Mondo S."/>
            <person name="Nolan M."/>
            <person name="Ohm R."/>
            <person name="Pangilinan J."/>
            <person name="Park H.-J."/>
            <person name="Ramirez L."/>
            <person name="Alfaro M."/>
            <person name="Sun H."/>
            <person name="Tritt A."/>
            <person name="Yoshinaga Y."/>
            <person name="Zwiers L.-H."/>
            <person name="Turgeon B."/>
            <person name="Goodwin S."/>
            <person name="Spatafora J."/>
            <person name="Crous P."/>
            <person name="Grigoriev I."/>
        </authorList>
    </citation>
    <scope>NUCLEOTIDE SEQUENCE</scope>
    <source>
        <strain evidence="1">CBS 279.74</strain>
    </source>
</reference>
<dbReference type="Proteomes" id="UP000799428">
    <property type="component" value="Unassembled WGS sequence"/>
</dbReference>
<protein>
    <submittedName>
        <fullName evidence="1">Uncharacterized protein</fullName>
    </submittedName>
</protein>
<dbReference type="AlphaFoldDB" id="A0A6G1KT32"/>
<name>A0A6G1KT32_9PLEO</name>
<dbReference type="EMBL" id="MU005764">
    <property type="protein sequence ID" value="KAF2715551.1"/>
    <property type="molecule type" value="Genomic_DNA"/>
</dbReference>
<organism evidence="1 2">
    <name type="scientific">Pleomassaria siparia CBS 279.74</name>
    <dbReference type="NCBI Taxonomy" id="1314801"/>
    <lineage>
        <taxon>Eukaryota</taxon>
        <taxon>Fungi</taxon>
        <taxon>Dikarya</taxon>
        <taxon>Ascomycota</taxon>
        <taxon>Pezizomycotina</taxon>
        <taxon>Dothideomycetes</taxon>
        <taxon>Pleosporomycetidae</taxon>
        <taxon>Pleosporales</taxon>
        <taxon>Pleomassariaceae</taxon>
        <taxon>Pleomassaria</taxon>
    </lineage>
</organism>
<evidence type="ECO:0000313" key="2">
    <source>
        <dbReference type="Proteomes" id="UP000799428"/>
    </source>
</evidence>
<sequence length="259" mass="28598">MIRAKKKTSPRGITMINLIAQWPTTSQGSKSDGITTITVVVTTRRLLMHSVHDGEGTSGESLIYMTTHQQDSSQPQQSQDSPQLTGFGLTMEVTEEIVEPGMMMEDFTVPHFPYNPVIRDSYLCSIVIPLFVSTLSFVQVIGPACSNPKTLHLPTFLTLIGCLAPRTASSATPSALLPEMQYPSNFNSTKDRRLSHLSLFQPTPTLSIGVFGRRLRQADDSCGSDMHAYQDSYMTLSLTKLPWRLNAARLQGLSSYKPL</sequence>
<gene>
    <name evidence="1" type="ORF">K504DRAFT_529707</name>
</gene>